<dbReference type="AlphaFoldDB" id="A0A9W9FUD7"/>
<dbReference type="OrthoDB" id="2906425at2759"/>
<proteinExistence type="predicted"/>
<dbReference type="EMBL" id="JAPQKH010000003">
    <property type="protein sequence ID" value="KAJ5106538.1"/>
    <property type="molecule type" value="Genomic_DNA"/>
</dbReference>
<comment type="caution">
    <text evidence="1">The sequence shown here is derived from an EMBL/GenBank/DDBJ whole genome shotgun (WGS) entry which is preliminary data.</text>
</comment>
<evidence type="ECO:0000313" key="1">
    <source>
        <dbReference type="EMBL" id="KAJ5106538.1"/>
    </source>
</evidence>
<reference evidence="1" key="2">
    <citation type="journal article" date="2023" name="IMA Fungus">
        <title>Comparative genomic study of the Penicillium genus elucidates a diverse pangenome and 15 lateral gene transfer events.</title>
        <authorList>
            <person name="Petersen C."/>
            <person name="Sorensen T."/>
            <person name="Nielsen M.R."/>
            <person name="Sondergaard T.E."/>
            <person name="Sorensen J.L."/>
            <person name="Fitzpatrick D.A."/>
            <person name="Frisvad J.C."/>
            <person name="Nielsen K.L."/>
        </authorList>
    </citation>
    <scope>NUCLEOTIDE SEQUENCE</scope>
    <source>
        <strain evidence="1">IBT 30069</strain>
    </source>
</reference>
<gene>
    <name evidence="1" type="ORF">N7456_003213</name>
</gene>
<evidence type="ECO:0000313" key="2">
    <source>
        <dbReference type="Proteomes" id="UP001149165"/>
    </source>
</evidence>
<organism evidence="1 2">
    <name type="scientific">Penicillium angulare</name>
    <dbReference type="NCBI Taxonomy" id="116970"/>
    <lineage>
        <taxon>Eukaryota</taxon>
        <taxon>Fungi</taxon>
        <taxon>Dikarya</taxon>
        <taxon>Ascomycota</taxon>
        <taxon>Pezizomycotina</taxon>
        <taxon>Eurotiomycetes</taxon>
        <taxon>Eurotiomycetidae</taxon>
        <taxon>Eurotiales</taxon>
        <taxon>Aspergillaceae</taxon>
        <taxon>Penicillium</taxon>
    </lineage>
</organism>
<reference evidence="1" key="1">
    <citation type="submission" date="2022-11" db="EMBL/GenBank/DDBJ databases">
        <authorList>
            <person name="Petersen C."/>
        </authorList>
    </citation>
    <scope>NUCLEOTIDE SEQUENCE</scope>
    <source>
        <strain evidence="1">IBT 30069</strain>
    </source>
</reference>
<keyword evidence="2" id="KW-1185">Reference proteome</keyword>
<dbReference type="Proteomes" id="UP001149165">
    <property type="component" value="Unassembled WGS sequence"/>
</dbReference>
<sequence length="72" mass="8353">MQTIELNSRPESGPQIHNQYTAPGFDILHFDAVEKLRQAPNNVVFCHIDDYESLYDTYIFMDFVEGETLEKA</sequence>
<accession>A0A9W9FUD7</accession>
<name>A0A9W9FUD7_9EURO</name>
<protein>
    <submittedName>
        <fullName evidence="1">Uncharacterized protein</fullName>
    </submittedName>
</protein>